<proteinExistence type="predicted"/>
<sequence length="68" mass="7876">MDHNFSRDQYNPSSSASVENCRWLDDRKENISWEETLNDPKLQKLLKDRDTGNKGNKSTNTVSFEGVQ</sequence>
<accession>A0ACC2SP27</accession>
<reference evidence="1" key="1">
    <citation type="submission" date="2022-04" db="EMBL/GenBank/DDBJ databases">
        <title>Genome of the entomopathogenic fungus Entomophthora muscae.</title>
        <authorList>
            <person name="Elya C."/>
            <person name="Lovett B.R."/>
            <person name="Lee E."/>
            <person name="Macias A.M."/>
            <person name="Hajek A.E."/>
            <person name="De Bivort B.L."/>
            <person name="Kasson M.T."/>
            <person name="De Fine Licht H.H."/>
            <person name="Stajich J.E."/>
        </authorList>
    </citation>
    <scope>NUCLEOTIDE SEQUENCE</scope>
    <source>
        <strain evidence="1">Berkeley</strain>
    </source>
</reference>
<dbReference type="EMBL" id="QTSX02004557">
    <property type="protein sequence ID" value="KAJ9064019.1"/>
    <property type="molecule type" value="Genomic_DNA"/>
</dbReference>
<gene>
    <name evidence="1" type="ORF">DSO57_1034859</name>
</gene>
<dbReference type="Proteomes" id="UP001165960">
    <property type="component" value="Unassembled WGS sequence"/>
</dbReference>
<keyword evidence="2" id="KW-1185">Reference proteome</keyword>
<name>A0ACC2SP27_9FUNG</name>
<protein>
    <submittedName>
        <fullName evidence="1">Uncharacterized protein</fullName>
    </submittedName>
</protein>
<organism evidence="1 2">
    <name type="scientific">Entomophthora muscae</name>
    <dbReference type="NCBI Taxonomy" id="34485"/>
    <lineage>
        <taxon>Eukaryota</taxon>
        <taxon>Fungi</taxon>
        <taxon>Fungi incertae sedis</taxon>
        <taxon>Zoopagomycota</taxon>
        <taxon>Entomophthoromycotina</taxon>
        <taxon>Entomophthoromycetes</taxon>
        <taxon>Entomophthorales</taxon>
        <taxon>Entomophthoraceae</taxon>
        <taxon>Entomophthora</taxon>
    </lineage>
</organism>
<comment type="caution">
    <text evidence="1">The sequence shown here is derived from an EMBL/GenBank/DDBJ whole genome shotgun (WGS) entry which is preliminary data.</text>
</comment>
<evidence type="ECO:0000313" key="1">
    <source>
        <dbReference type="EMBL" id="KAJ9064019.1"/>
    </source>
</evidence>
<evidence type="ECO:0000313" key="2">
    <source>
        <dbReference type="Proteomes" id="UP001165960"/>
    </source>
</evidence>